<dbReference type="AlphaFoldDB" id="A0AAV4MIP0"/>
<evidence type="ECO:0000313" key="2">
    <source>
        <dbReference type="Proteomes" id="UP001054945"/>
    </source>
</evidence>
<gene>
    <name evidence="1" type="ORF">CEXT_368601</name>
</gene>
<accession>A0AAV4MIP0</accession>
<dbReference type="EMBL" id="BPLR01002306">
    <property type="protein sequence ID" value="GIX72352.1"/>
    <property type="molecule type" value="Genomic_DNA"/>
</dbReference>
<protein>
    <submittedName>
        <fullName evidence="1">Uncharacterized protein</fullName>
    </submittedName>
</protein>
<sequence>MLPLYWIRVNELSKTMKMKQHQRDREMGSFAQCKCGPLQYRARLVGFISARKRWRGDDSVKSTPPAAIPLNINAEMEPLIYSLLMNNI</sequence>
<proteinExistence type="predicted"/>
<organism evidence="1 2">
    <name type="scientific">Caerostris extrusa</name>
    <name type="common">Bark spider</name>
    <name type="synonym">Caerostris bankana</name>
    <dbReference type="NCBI Taxonomy" id="172846"/>
    <lineage>
        <taxon>Eukaryota</taxon>
        <taxon>Metazoa</taxon>
        <taxon>Ecdysozoa</taxon>
        <taxon>Arthropoda</taxon>
        <taxon>Chelicerata</taxon>
        <taxon>Arachnida</taxon>
        <taxon>Araneae</taxon>
        <taxon>Araneomorphae</taxon>
        <taxon>Entelegynae</taxon>
        <taxon>Araneoidea</taxon>
        <taxon>Araneidae</taxon>
        <taxon>Caerostris</taxon>
    </lineage>
</organism>
<dbReference type="Proteomes" id="UP001054945">
    <property type="component" value="Unassembled WGS sequence"/>
</dbReference>
<evidence type="ECO:0000313" key="1">
    <source>
        <dbReference type="EMBL" id="GIX72352.1"/>
    </source>
</evidence>
<reference evidence="1 2" key="1">
    <citation type="submission" date="2021-06" db="EMBL/GenBank/DDBJ databases">
        <title>Caerostris extrusa draft genome.</title>
        <authorList>
            <person name="Kono N."/>
            <person name="Arakawa K."/>
        </authorList>
    </citation>
    <scope>NUCLEOTIDE SEQUENCE [LARGE SCALE GENOMIC DNA]</scope>
</reference>
<name>A0AAV4MIP0_CAEEX</name>
<comment type="caution">
    <text evidence="1">The sequence shown here is derived from an EMBL/GenBank/DDBJ whole genome shotgun (WGS) entry which is preliminary data.</text>
</comment>
<keyword evidence="2" id="KW-1185">Reference proteome</keyword>